<sequence>MISAAAIPQIPGDMGVLGQHAAALTGLGADFPDTGRRVHSTWQTLGPVYSAPEAAQLFAATGPVQTITASVGQDFTAVGGALSTYATEVDAIKARLQALRDQATAFEATARADPEWREDEDQVNRHNQLLSDVNAAVADFQDAQRRCANSILALYSDRRYVAENGDGTIADNEFGYSKDMLDAVLGQGEALPWGKAEEHDRGFLGDVGAFFVGIKDGAVEMVKGLGALIGYADGQWSWANAGAAWKGLGMFALALSPVALAINSVTDLPGIPKGALADTLLGAGKALIAYDTWGEDKSKAAGMVTFNVVSAIIGTKGAGSALRGGGAAAQGSRVAVVAKAGAGAVKVGDFIARMPTVTDLAGKAIAKFPGFKVPDVTIPNVDTPPTHVDTPSPPSGGRPGELAVPDGVIDQRVFDPPSTSGSPSVGDAVGDGARNTPPPSATLTPDGVIDGRTFDPPTPNIPDGPPLVQDGVIGGGRNVDTPATPGADAPDTPPTRDSAGERTLPPSATLTPDGVIDGRTFDPPTPNIPDGPPLVQDGVIGGGRGIDAPSTAGADGPLRPDAEVPARVPERELVGAGARGADAPAAGGIDTPGPSSRGAEVPGRAGLPDQPITGGGRGSGFDTPPARPDVPAGGGRGGGFDTPPVRPDVPVARFDADPPVGRGPETPTTPDAPGDLPPADVPSGRDGAPDAPGRGDGPDGPGGNGPGDNGPGNGPGGDGPGGDGPGDGPGGDGYYDDGRYYDGDDAPPPDGTPQDGAPGAEGSLPPGVHPPLVRDELLPPRELNDHYKYENDPTHPGAAFGGRVEYFTPDVLEAHRVVVIDGRLHWAHDGSPLDTSNASTVHSAGEPRAMFVMDRNGNLYVSPEQIVGQLHHSSFLGGGPVAGAGEIAVVNGVPQVVSRKSGHYQPLPENQQTVADVLREQGLDTSGIQFEAGF</sequence>
<evidence type="ECO:0000256" key="4">
    <source>
        <dbReference type="SAM" id="MobiDB-lite"/>
    </source>
</evidence>
<evidence type="ECO:0000256" key="2">
    <source>
        <dbReference type="ARBA" id="ARBA00022490"/>
    </source>
</evidence>
<comment type="subcellular location">
    <subcellularLocation>
        <location evidence="1">Cytoplasm</location>
    </subcellularLocation>
</comment>
<protein>
    <submittedName>
        <fullName evidence="5">Uncharacterized protein</fullName>
    </submittedName>
</protein>
<dbReference type="InterPro" id="IPR044159">
    <property type="entry name" value="IQM"/>
</dbReference>
<dbReference type="Proteomes" id="UP001165283">
    <property type="component" value="Unassembled WGS sequence"/>
</dbReference>
<feature type="compositionally biased region" description="Pro residues" evidence="4">
    <location>
        <begin position="456"/>
        <end position="465"/>
    </location>
</feature>
<evidence type="ECO:0000313" key="5">
    <source>
        <dbReference type="EMBL" id="MCO1658381.1"/>
    </source>
</evidence>
<proteinExistence type="predicted"/>
<dbReference type="RefSeq" id="WP_252442278.1">
    <property type="nucleotide sequence ID" value="NZ_JAGSOV010000054.1"/>
</dbReference>
<feature type="compositionally biased region" description="Low complexity" evidence="4">
    <location>
        <begin position="480"/>
        <end position="490"/>
    </location>
</feature>
<keyword evidence="6" id="KW-1185">Reference proteome</keyword>
<organism evidence="5 6">
    <name type="scientific">Pseudonocardia humida</name>
    <dbReference type="NCBI Taxonomy" id="2800819"/>
    <lineage>
        <taxon>Bacteria</taxon>
        <taxon>Bacillati</taxon>
        <taxon>Actinomycetota</taxon>
        <taxon>Actinomycetes</taxon>
        <taxon>Pseudonocardiales</taxon>
        <taxon>Pseudonocardiaceae</taxon>
        <taxon>Pseudonocardia</taxon>
    </lineage>
</organism>
<reference evidence="5" key="1">
    <citation type="submission" date="2021-04" db="EMBL/GenBank/DDBJ databases">
        <title>Pseudonocardia sp. nov., isolated from sandy soil of mangrove forest.</title>
        <authorList>
            <person name="Zan Z."/>
            <person name="Huang R."/>
            <person name="Liu W."/>
        </authorList>
    </citation>
    <scope>NUCLEOTIDE SEQUENCE</scope>
    <source>
        <strain evidence="5">S2-4</strain>
    </source>
</reference>
<accession>A0ABT1A5T4</accession>
<comment type="caution">
    <text evidence="5">The sequence shown here is derived from an EMBL/GenBank/DDBJ whole genome shotgun (WGS) entry which is preliminary data.</text>
</comment>
<name>A0ABT1A5T4_9PSEU</name>
<gene>
    <name evidence="5" type="ORF">KDL28_25275</name>
</gene>
<feature type="compositionally biased region" description="Basic and acidic residues" evidence="4">
    <location>
        <begin position="558"/>
        <end position="573"/>
    </location>
</feature>
<dbReference type="EMBL" id="JAGSOV010000054">
    <property type="protein sequence ID" value="MCO1658381.1"/>
    <property type="molecule type" value="Genomic_DNA"/>
</dbReference>
<keyword evidence="3" id="KW-0175">Coiled coil</keyword>
<keyword evidence="2" id="KW-0963">Cytoplasm</keyword>
<evidence type="ECO:0000313" key="6">
    <source>
        <dbReference type="Proteomes" id="UP001165283"/>
    </source>
</evidence>
<dbReference type="PANTHER" id="PTHR31250:SF27">
    <property type="entry name" value="IQ DOMAIN-CONTAINING PROTEIN IQM5"/>
    <property type="match status" value="1"/>
</dbReference>
<evidence type="ECO:0000256" key="1">
    <source>
        <dbReference type="ARBA" id="ARBA00004496"/>
    </source>
</evidence>
<feature type="compositionally biased region" description="Pro residues" evidence="4">
    <location>
        <begin position="523"/>
        <end position="532"/>
    </location>
</feature>
<feature type="coiled-coil region" evidence="3">
    <location>
        <begin position="82"/>
        <end position="109"/>
    </location>
</feature>
<feature type="compositionally biased region" description="Low complexity" evidence="4">
    <location>
        <begin position="575"/>
        <end position="594"/>
    </location>
</feature>
<feature type="compositionally biased region" description="Gly residues" evidence="4">
    <location>
        <begin position="694"/>
        <end position="733"/>
    </location>
</feature>
<feature type="region of interest" description="Disordered" evidence="4">
    <location>
        <begin position="375"/>
        <end position="775"/>
    </location>
</feature>
<evidence type="ECO:0000256" key="3">
    <source>
        <dbReference type="SAM" id="Coils"/>
    </source>
</evidence>
<dbReference type="PANTHER" id="PTHR31250">
    <property type="entry name" value="IQ DOMAIN-CONTAINING PROTEIN IQM3"/>
    <property type="match status" value="1"/>
</dbReference>